<gene>
    <name evidence="1" type="ORF">GFSPODELE1_LOCUS1478</name>
</gene>
<organism evidence="1 2">
    <name type="scientific">Somion occarium</name>
    <dbReference type="NCBI Taxonomy" id="3059160"/>
    <lineage>
        <taxon>Eukaryota</taxon>
        <taxon>Fungi</taxon>
        <taxon>Dikarya</taxon>
        <taxon>Basidiomycota</taxon>
        <taxon>Agaricomycotina</taxon>
        <taxon>Agaricomycetes</taxon>
        <taxon>Polyporales</taxon>
        <taxon>Cerrenaceae</taxon>
        <taxon>Somion</taxon>
    </lineage>
</organism>
<evidence type="ECO:0000313" key="2">
    <source>
        <dbReference type="Proteomes" id="UP001497453"/>
    </source>
</evidence>
<name>A0ABP1CN50_9APHY</name>
<proteinExistence type="predicted"/>
<dbReference type="EMBL" id="OZ037944">
    <property type="protein sequence ID" value="CAL1697095.1"/>
    <property type="molecule type" value="Genomic_DNA"/>
</dbReference>
<reference evidence="2" key="1">
    <citation type="submission" date="2024-04" db="EMBL/GenBank/DDBJ databases">
        <authorList>
            <person name="Shaw F."/>
            <person name="Minotto A."/>
        </authorList>
    </citation>
    <scope>NUCLEOTIDE SEQUENCE [LARGE SCALE GENOMIC DNA]</scope>
</reference>
<evidence type="ECO:0000313" key="1">
    <source>
        <dbReference type="EMBL" id="CAL1697095.1"/>
    </source>
</evidence>
<sequence length="234" mass="24763">MFVVFPGSLFPCSSPSPAPTSGFVLGAPSSVDATPATSCALRLRLCLVCASGHLLNLPLMRSNFPLMRVRKSWSVIFARSVATSGSKVTPCVCTVARSTSMFLRLTGHASEVSSGLEGYGGRLFLSSFVPMSRSVVWGECVTGVPTAAPPSSDLLGNRPPGAASARLLCAIPIIAAFVSPNCIRVPVLEEVSTPSNDSRYSTRSLASRSCPRVKFMLPGTFQLLEFHHDGLELV</sequence>
<evidence type="ECO:0008006" key="3">
    <source>
        <dbReference type="Google" id="ProtNLM"/>
    </source>
</evidence>
<dbReference type="Proteomes" id="UP001497453">
    <property type="component" value="Chromosome 1"/>
</dbReference>
<protein>
    <recommendedName>
        <fullName evidence="3">Secreted protein</fullName>
    </recommendedName>
</protein>
<accession>A0ABP1CN50</accession>
<keyword evidence="2" id="KW-1185">Reference proteome</keyword>